<feature type="transmembrane region" description="Helical" evidence="5">
    <location>
        <begin position="109"/>
        <end position="135"/>
    </location>
</feature>
<proteinExistence type="predicted"/>
<dbReference type="EC" id="2.1.1.334" evidence="6"/>
<dbReference type="RefSeq" id="WP_317487255.1">
    <property type="nucleotide sequence ID" value="NZ_CP136051.1"/>
</dbReference>
<dbReference type="GO" id="GO:0004671">
    <property type="term" value="F:protein C-terminal S-isoprenylcysteine carboxyl O-methyltransferase activity"/>
    <property type="evidence" value="ECO:0007669"/>
    <property type="project" value="UniProtKB-EC"/>
</dbReference>
<dbReference type="Pfam" id="PF04191">
    <property type="entry name" value="PEMT"/>
    <property type="match status" value="1"/>
</dbReference>
<name>A0ABZ0IJF3_9BACT</name>
<evidence type="ECO:0000256" key="4">
    <source>
        <dbReference type="ARBA" id="ARBA00023136"/>
    </source>
</evidence>
<keyword evidence="4 5" id="KW-0472">Membrane</keyword>
<feature type="transmembrane region" description="Helical" evidence="5">
    <location>
        <begin position="220"/>
        <end position="239"/>
    </location>
</feature>
<dbReference type="GO" id="GO:0032259">
    <property type="term" value="P:methylation"/>
    <property type="evidence" value="ECO:0007669"/>
    <property type="project" value="UniProtKB-KW"/>
</dbReference>
<reference evidence="6 7" key="1">
    <citation type="journal article" date="2023" name="Microbiol. Resour. Announc.">
        <title>Complete Genome Sequence of Imperialibacter roseus strain P4T.</title>
        <authorList>
            <person name="Tizabi D.R."/>
            <person name="Bachvaroff T."/>
            <person name="Hill R.T."/>
        </authorList>
    </citation>
    <scope>NUCLEOTIDE SEQUENCE [LARGE SCALE GENOMIC DNA]</scope>
    <source>
        <strain evidence="6 7">P4T</strain>
    </source>
</reference>
<dbReference type="PANTHER" id="PTHR12714:SF9">
    <property type="entry name" value="PROTEIN-S-ISOPRENYLCYSTEINE O-METHYLTRANSFERASE"/>
    <property type="match status" value="1"/>
</dbReference>
<feature type="transmembrane region" description="Helical" evidence="5">
    <location>
        <begin position="20"/>
        <end position="38"/>
    </location>
</feature>
<evidence type="ECO:0000313" key="6">
    <source>
        <dbReference type="EMBL" id="WOK04445.1"/>
    </source>
</evidence>
<accession>A0ABZ0IJF3</accession>
<dbReference type="EC" id="2.1.1.100" evidence="6"/>
<keyword evidence="6" id="KW-0489">Methyltransferase</keyword>
<keyword evidence="7" id="KW-1185">Reference proteome</keyword>
<evidence type="ECO:0000256" key="5">
    <source>
        <dbReference type="SAM" id="Phobius"/>
    </source>
</evidence>
<evidence type="ECO:0000256" key="2">
    <source>
        <dbReference type="ARBA" id="ARBA00022692"/>
    </source>
</evidence>
<feature type="transmembrane region" description="Helical" evidence="5">
    <location>
        <begin position="192"/>
        <end position="214"/>
    </location>
</feature>
<protein>
    <submittedName>
        <fullName evidence="6">Isoprenylcysteine carboxylmethyltransferase family protein</fullName>
        <ecNumber evidence="6">2.1.1.100</ecNumber>
        <ecNumber evidence="6">2.1.1.334</ecNumber>
    </submittedName>
</protein>
<keyword evidence="3 5" id="KW-1133">Transmembrane helix</keyword>
<feature type="transmembrane region" description="Helical" evidence="5">
    <location>
        <begin position="50"/>
        <end position="72"/>
    </location>
</feature>
<evidence type="ECO:0000256" key="3">
    <source>
        <dbReference type="ARBA" id="ARBA00022989"/>
    </source>
</evidence>
<keyword evidence="2 5" id="KW-0812">Transmembrane</keyword>
<gene>
    <name evidence="6" type="ORF">RT717_15295</name>
</gene>
<evidence type="ECO:0000256" key="1">
    <source>
        <dbReference type="ARBA" id="ARBA00004127"/>
    </source>
</evidence>
<keyword evidence="6" id="KW-0808">Transferase</keyword>
<dbReference type="InterPro" id="IPR007318">
    <property type="entry name" value="Phopholipid_MeTrfase"/>
</dbReference>
<dbReference type="PROSITE" id="PS50244">
    <property type="entry name" value="S5A_REDUCTASE"/>
    <property type="match status" value="1"/>
</dbReference>
<dbReference type="PANTHER" id="PTHR12714">
    <property type="entry name" value="PROTEIN-S ISOPRENYLCYSTEINE O-METHYLTRANSFERASE"/>
    <property type="match status" value="1"/>
</dbReference>
<dbReference type="Gene3D" id="1.20.120.1630">
    <property type="match status" value="1"/>
</dbReference>
<dbReference type="Proteomes" id="UP001302349">
    <property type="component" value="Chromosome"/>
</dbReference>
<evidence type="ECO:0000313" key="7">
    <source>
        <dbReference type="Proteomes" id="UP001302349"/>
    </source>
</evidence>
<organism evidence="6 7">
    <name type="scientific">Imperialibacter roseus</name>
    <dbReference type="NCBI Taxonomy" id="1324217"/>
    <lineage>
        <taxon>Bacteria</taxon>
        <taxon>Pseudomonadati</taxon>
        <taxon>Bacteroidota</taxon>
        <taxon>Cytophagia</taxon>
        <taxon>Cytophagales</taxon>
        <taxon>Flammeovirgaceae</taxon>
        <taxon>Imperialibacter</taxon>
    </lineage>
</organism>
<sequence>MALKEELRTQGDFLFKHRSYLPLVIIVVGIYVYVQNVLNGTITDSQQDDLFKLGCFLVCVLGLVIRMVAIGYSADNTSGRNTTVGQVADSVNSTGLYATVRHPLYVGNFFMWLGIAGFTQEPWFIVAFVFMYWVYYERIMYAEEMFLIDKYGKEYVDWAAKTPAFIPAFSKWIKPKYTFSWRKIIRQEKAGILNMFLVVFAFEVIGASVANKALSMGNVYWMYGFAASVAWYIIIKTIQKTTQVLSYDR</sequence>
<comment type="subcellular location">
    <subcellularLocation>
        <location evidence="1">Endomembrane system</location>
        <topology evidence="1">Multi-pass membrane protein</topology>
    </subcellularLocation>
</comment>
<dbReference type="EMBL" id="CP136051">
    <property type="protein sequence ID" value="WOK04445.1"/>
    <property type="molecule type" value="Genomic_DNA"/>
</dbReference>